<organism evidence="1 2">
    <name type="scientific">Helianthus annuus</name>
    <name type="common">Common sunflower</name>
    <dbReference type="NCBI Taxonomy" id="4232"/>
    <lineage>
        <taxon>Eukaryota</taxon>
        <taxon>Viridiplantae</taxon>
        <taxon>Streptophyta</taxon>
        <taxon>Embryophyta</taxon>
        <taxon>Tracheophyta</taxon>
        <taxon>Spermatophyta</taxon>
        <taxon>Magnoliopsida</taxon>
        <taxon>eudicotyledons</taxon>
        <taxon>Gunneridae</taxon>
        <taxon>Pentapetalae</taxon>
        <taxon>asterids</taxon>
        <taxon>campanulids</taxon>
        <taxon>Asterales</taxon>
        <taxon>Asteraceae</taxon>
        <taxon>Asteroideae</taxon>
        <taxon>Heliantheae alliance</taxon>
        <taxon>Heliantheae</taxon>
        <taxon>Helianthus</taxon>
    </lineage>
</organism>
<dbReference type="Proteomes" id="UP000215914">
    <property type="component" value="Unassembled WGS sequence"/>
</dbReference>
<keyword evidence="2" id="KW-1185">Reference proteome</keyword>
<comment type="caution">
    <text evidence="1">The sequence shown here is derived from an EMBL/GenBank/DDBJ whole genome shotgun (WGS) entry which is preliminary data.</text>
</comment>
<reference evidence="1" key="2">
    <citation type="submission" date="2020-06" db="EMBL/GenBank/DDBJ databases">
        <title>Helianthus annuus Genome sequencing and assembly Release 2.</title>
        <authorList>
            <person name="Gouzy J."/>
            <person name="Langlade N."/>
            <person name="Munos S."/>
        </authorList>
    </citation>
    <scope>NUCLEOTIDE SEQUENCE</scope>
    <source>
        <tissue evidence="1">Leaves</tissue>
    </source>
</reference>
<sequence>MEENQESAFVDLVTGHKLSCIWYKSLNFSTGFMNDGFFGTKVKFFFSAGFMNFGTKMGG</sequence>
<evidence type="ECO:0000313" key="1">
    <source>
        <dbReference type="EMBL" id="KAF5785964.1"/>
    </source>
</evidence>
<name>A0A9K3HWK6_HELAN</name>
<dbReference type="AlphaFoldDB" id="A0A9K3HWK6"/>
<dbReference type="EMBL" id="MNCJ02000325">
    <property type="protein sequence ID" value="KAF5785964.1"/>
    <property type="molecule type" value="Genomic_DNA"/>
</dbReference>
<proteinExistence type="predicted"/>
<gene>
    <name evidence="1" type="ORF">HanXRQr2_Chr10g0435061</name>
</gene>
<evidence type="ECO:0000313" key="2">
    <source>
        <dbReference type="Proteomes" id="UP000215914"/>
    </source>
</evidence>
<reference evidence="1" key="1">
    <citation type="journal article" date="2017" name="Nature">
        <title>The sunflower genome provides insights into oil metabolism, flowering and Asterid evolution.</title>
        <authorList>
            <person name="Badouin H."/>
            <person name="Gouzy J."/>
            <person name="Grassa C.J."/>
            <person name="Murat F."/>
            <person name="Staton S.E."/>
            <person name="Cottret L."/>
            <person name="Lelandais-Briere C."/>
            <person name="Owens G.L."/>
            <person name="Carrere S."/>
            <person name="Mayjonade B."/>
            <person name="Legrand L."/>
            <person name="Gill N."/>
            <person name="Kane N.C."/>
            <person name="Bowers J.E."/>
            <person name="Hubner S."/>
            <person name="Bellec A."/>
            <person name="Berard A."/>
            <person name="Berges H."/>
            <person name="Blanchet N."/>
            <person name="Boniface M.C."/>
            <person name="Brunel D."/>
            <person name="Catrice O."/>
            <person name="Chaidir N."/>
            <person name="Claudel C."/>
            <person name="Donnadieu C."/>
            <person name="Faraut T."/>
            <person name="Fievet G."/>
            <person name="Helmstetter N."/>
            <person name="King M."/>
            <person name="Knapp S.J."/>
            <person name="Lai Z."/>
            <person name="Le Paslier M.C."/>
            <person name="Lippi Y."/>
            <person name="Lorenzon L."/>
            <person name="Mandel J.R."/>
            <person name="Marage G."/>
            <person name="Marchand G."/>
            <person name="Marquand E."/>
            <person name="Bret-Mestries E."/>
            <person name="Morien E."/>
            <person name="Nambeesan S."/>
            <person name="Nguyen T."/>
            <person name="Pegot-Espagnet P."/>
            <person name="Pouilly N."/>
            <person name="Raftis F."/>
            <person name="Sallet E."/>
            <person name="Schiex T."/>
            <person name="Thomas J."/>
            <person name="Vandecasteele C."/>
            <person name="Vares D."/>
            <person name="Vear F."/>
            <person name="Vautrin S."/>
            <person name="Crespi M."/>
            <person name="Mangin B."/>
            <person name="Burke J.M."/>
            <person name="Salse J."/>
            <person name="Munos S."/>
            <person name="Vincourt P."/>
            <person name="Rieseberg L.H."/>
            <person name="Langlade N.B."/>
        </authorList>
    </citation>
    <scope>NUCLEOTIDE SEQUENCE</scope>
    <source>
        <tissue evidence="1">Leaves</tissue>
    </source>
</reference>
<protein>
    <submittedName>
        <fullName evidence="1">Uncharacterized protein</fullName>
    </submittedName>
</protein>
<dbReference type="Gramene" id="mRNA:HanXRQr2_Chr10g0435061">
    <property type="protein sequence ID" value="CDS:HanXRQr2_Chr10g0435061.1"/>
    <property type="gene ID" value="HanXRQr2_Chr10g0435061"/>
</dbReference>
<accession>A0A9K3HWK6</accession>